<dbReference type="PROSITE" id="PS51257">
    <property type="entry name" value="PROKAR_LIPOPROTEIN"/>
    <property type="match status" value="1"/>
</dbReference>
<evidence type="ECO:0000256" key="4">
    <source>
        <dbReference type="ARBA" id="ARBA00022989"/>
    </source>
</evidence>
<evidence type="ECO:0000313" key="8">
    <source>
        <dbReference type="EMBL" id="KKL04428.1"/>
    </source>
</evidence>
<dbReference type="PANTHER" id="PTHR33778:SF4">
    <property type="entry name" value="PROTEIN SAPB"/>
    <property type="match status" value="1"/>
</dbReference>
<protein>
    <recommendedName>
        <fullName evidence="7">MgtC/SapB/SrpB/YhiD N-terminal domain-containing protein</fullName>
    </recommendedName>
</protein>
<dbReference type="EMBL" id="LAZR01044527">
    <property type="protein sequence ID" value="KKL04428.1"/>
    <property type="molecule type" value="Genomic_DNA"/>
</dbReference>
<feature type="transmembrane region" description="Helical" evidence="6">
    <location>
        <begin position="32"/>
        <end position="51"/>
    </location>
</feature>
<evidence type="ECO:0000256" key="3">
    <source>
        <dbReference type="ARBA" id="ARBA00022692"/>
    </source>
</evidence>
<dbReference type="PANTHER" id="PTHR33778">
    <property type="entry name" value="PROTEIN MGTC"/>
    <property type="match status" value="1"/>
</dbReference>
<evidence type="ECO:0000256" key="6">
    <source>
        <dbReference type="SAM" id="Phobius"/>
    </source>
</evidence>
<reference evidence="8" key="1">
    <citation type="journal article" date="2015" name="Nature">
        <title>Complex archaea that bridge the gap between prokaryotes and eukaryotes.</title>
        <authorList>
            <person name="Spang A."/>
            <person name="Saw J.H."/>
            <person name="Jorgensen S.L."/>
            <person name="Zaremba-Niedzwiedzka K."/>
            <person name="Martijn J."/>
            <person name="Lind A.E."/>
            <person name="van Eijk R."/>
            <person name="Schleper C."/>
            <person name="Guy L."/>
            <person name="Ettema T.J."/>
        </authorList>
    </citation>
    <scope>NUCLEOTIDE SEQUENCE</scope>
</reference>
<keyword evidence="2" id="KW-1003">Cell membrane</keyword>
<dbReference type="GO" id="GO:0005886">
    <property type="term" value="C:plasma membrane"/>
    <property type="evidence" value="ECO:0007669"/>
    <property type="project" value="UniProtKB-SubCell"/>
</dbReference>
<feature type="domain" description="MgtC/SapB/SrpB/YhiD N-terminal" evidence="7">
    <location>
        <begin position="9"/>
        <end position="64"/>
    </location>
</feature>
<name>A0A0F9CX35_9ZZZZ</name>
<keyword evidence="3 6" id="KW-0812">Transmembrane</keyword>
<comment type="caution">
    <text evidence="8">The sequence shown here is derived from an EMBL/GenBank/DDBJ whole genome shotgun (WGS) entry which is preliminary data.</text>
</comment>
<organism evidence="8">
    <name type="scientific">marine sediment metagenome</name>
    <dbReference type="NCBI Taxonomy" id="412755"/>
    <lineage>
        <taxon>unclassified sequences</taxon>
        <taxon>metagenomes</taxon>
        <taxon>ecological metagenomes</taxon>
    </lineage>
</organism>
<evidence type="ECO:0000259" key="7">
    <source>
        <dbReference type="Pfam" id="PF02308"/>
    </source>
</evidence>
<evidence type="ECO:0000256" key="5">
    <source>
        <dbReference type="ARBA" id="ARBA00023136"/>
    </source>
</evidence>
<comment type="subcellular location">
    <subcellularLocation>
        <location evidence="1">Cell membrane</location>
        <topology evidence="1">Multi-pass membrane protein</topology>
    </subcellularLocation>
</comment>
<keyword evidence="5 6" id="KW-0472">Membrane</keyword>
<gene>
    <name evidence="8" type="ORF">LCGC14_2616160</name>
</gene>
<sequence>MIDNLMKIGLSLILSMLIGCEREVQDKNAGLRTIMLITLGAVLIVIVTLSLEQFTNDFDAISRVPH</sequence>
<dbReference type="Pfam" id="PF02308">
    <property type="entry name" value="MgtC"/>
    <property type="match status" value="1"/>
</dbReference>
<evidence type="ECO:0000256" key="2">
    <source>
        <dbReference type="ARBA" id="ARBA00022475"/>
    </source>
</evidence>
<proteinExistence type="predicted"/>
<dbReference type="InterPro" id="IPR049177">
    <property type="entry name" value="MgtC_SapB_SrpB_YhiD_N"/>
</dbReference>
<accession>A0A0F9CX35</accession>
<evidence type="ECO:0000256" key="1">
    <source>
        <dbReference type="ARBA" id="ARBA00004651"/>
    </source>
</evidence>
<dbReference type="PRINTS" id="PR01837">
    <property type="entry name" value="MGTCSAPBPROT"/>
</dbReference>
<dbReference type="InterPro" id="IPR003416">
    <property type="entry name" value="MgtC/SapB/SrpB/YhiD_fam"/>
</dbReference>
<dbReference type="AlphaFoldDB" id="A0A0F9CX35"/>
<keyword evidence="4 6" id="KW-1133">Transmembrane helix</keyword>